<keyword evidence="2 8" id="KW-0963">Cytoplasm</keyword>
<dbReference type="InterPro" id="IPR013317">
    <property type="entry name" value="DnaA_dom"/>
</dbReference>
<dbReference type="InterPro" id="IPR013159">
    <property type="entry name" value="DnaA_C"/>
</dbReference>
<gene>
    <name evidence="8" type="primary">dnaA</name>
    <name evidence="14" type="ORF">A3A60_03080</name>
</gene>
<dbReference type="GO" id="GO:0005886">
    <property type="term" value="C:plasma membrane"/>
    <property type="evidence" value="ECO:0007669"/>
    <property type="project" value="TreeGrafter"/>
</dbReference>
<organism evidence="14 15">
    <name type="scientific">Candidatus Curtissbacteria bacterium RIFCSPLOWO2_01_FULL_42_26</name>
    <dbReference type="NCBI Taxonomy" id="1797729"/>
    <lineage>
        <taxon>Bacteria</taxon>
        <taxon>Candidatus Curtissiibacteriota</taxon>
    </lineage>
</organism>
<evidence type="ECO:0000256" key="2">
    <source>
        <dbReference type="ARBA" id="ARBA00022490"/>
    </source>
</evidence>
<dbReference type="NCBIfam" id="TIGR00362">
    <property type="entry name" value="DnaA"/>
    <property type="match status" value="1"/>
</dbReference>
<feature type="binding site" evidence="8">
    <location>
        <position position="163"/>
    </location>
    <ligand>
        <name>ATP</name>
        <dbReference type="ChEBI" id="CHEBI:30616"/>
    </ligand>
</feature>
<feature type="binding site" evidence="8">
    <location>
        <position position="160"/>
    </location>
    <ligand>
        <name>ATP</name>
        <dbReference type="ChEBI" id="CHEBI:30616"/>
    </ligand>
</feature>
<name>A0A1F5I2D2_9BACT</name>
<feature type="binding site" evidence="8">
    <location>
        <position position="162"/>
    </location>
    <ligand>
        <name>ATP</name>
        <dbReference type="ChEBI" id="CHEBI:30616"/>
    </ligand>
</feature>
<dbReference type="PANTHER" id="PTHR30050">
    <property type="entry name" value="CHROMOSOMAL REPLICATION INITIATOR PROTEIN DNAA"/>
    <property type="match status" value="1"/>
</dbReference>
<evidence type="ECO:0000259" key="13">
    <source>
        <dbReference type="SMART" id="SM00760"/>
    </source>
</evidence>
<dbReference type="GO" id="GO:0008289">
    <property type="term" value="F:lipid binding"/>
    <property type="evidence" value="ECO:0007669"/>
    <property type="project" value="UniProtKB-KW"/>
</dbReference>
<dbReference type="CDD" id="cd00009">
    <property type="entry name" value="AAA"/>
    <property type="match status" value="1"/>
</dbReference>
<evidence type="ECO:0000256" key="8">
    <source>
        <dbReference type="HAMAP-Rule" id="MF_00377"/>
    </source>
</evidence>
<dbReference type="InterPro" id="IPR020591">
    <property type="entry name" value="Chromosome_initiator_DnaA-like"/>
</dbReference>
<dbReference type="GO" id="GO:0005524">
    <property type="term" value="F:ATP binding"/>
    <property type="evidence" value="ECO:0007669"/>
    <property type="project" value="UniProtKB-UniRule"/>
</dbReference>
<protein>
    <recommendedName>
        <fullName evidence="8 9">Chromosomal replication initiator protein DnaA</fullName>
    </recommendedName>
</protein>
<dbReference type="GO" id="GO:0006275">
    <property type="term" value="P:regulation of DNA replication"/>
    <property type="evidence" value="ECO:0007669"/>
    <property type="project" value="UniProtKB-UniRule"/>
</dbReference>
<evidence type="ECO:0000256" key="9">
    <source>
        <dbReference type="NCBIfam" id="TIGR00362"/>
    </source>
</evidence>
<feature type="domain" description="AAA+ ATPase" evidence="12">
    <location>
        <begin position="149"/>
        <end position="273"/>
    </location>
</feature>
<evidence type="ECO:0000256" key="3">
    <source>
        <dbReference type="ARBA" id="ARBA00022705"/>
    </source>
</evidence>
<dbReference type="Pfam" id="PF11638">
    <property type="entry name" value="DnaA_N"/>
    <property type="match status" value="1"/>
</dbReference>
<dbReference type="GO" id="GO:0006270">
    <property type="term" value="P:DNA replication initiation"/>
    <property type="evidence" value="ECO:0007669"/>
    <property type="project" value="UniProtKB-UniRule"/>
</dbReference>
<keyword evidence="4 8" id="KW-0547">Nucleotide-binding</keyword>
<feature type="region of interest" description="Domain IV, binds dsDNA" evidence="8">
    <location>
        <begin position="333"/>
        <end position="452"/>
    </location>
</feature>
<keyword evidence="5 8" id="KW-0067">ATP-binding</keyword>
<evidence type="ECO:0000256" key="11">
    <source>
        <dbReference type="RuleBase" id="RU004227"/>
    </source>
</evidence>
<dbReference type="InterPro" id="IPR010921">
    <property type="entry name" value="Trp_repressor/repl_initiator"/>
</dbReference>
<dbReference type="Gene3D" id="1.10.8.60">
    <property type="match status" value="1"/>
</dbReference>
<keyword evidence="3 8" id="KW-0235">DNA replication</keyword>
<dbReference type="SUPFAM" id="SSF48295">
    <property type="entry name" value="TrpR-like"/>
    <property type="match status" value="1"/>
</dbReference>
<dbReference type="InterPro" id="IPR038454">
    <property type="entry name" value="DnaA_N_sf"/>
</dbReference>
<evidence type="ECO:0000256" key="10">
    <source>
        <dbReference type="RuleBase" id="RU000577"/>
    </source>
</evidence>
<dbReference type="SUPFAM" id="SSF52540">
    <property type="entry name" value="P-loop containing nucleoside triphosphate hydrolases"/>
    <property type="match status" value="1"/>
</dbReference>
<dbReference type="Pfam" id="PF08299">
    <property type="entry name" value="Bac_DnaA_C"/>
    <property type="match status" value="1"/>
</dbReference>
<dbReference type="InterPro" id="IPR001957">
    <property type="entry name" value="Chromosome_initiator_DnaA"/>
</dbReference>
<dbReference type="InterPro" id="IPR024633">
    <property type="entry name" value="DnaA_N_dom"/>
</dbReference>
<dbReference type="STRING" id="1797729.A3A60_03080"/>
<comment type="similarity">
    <text evidence="1 8 11">Belongs to the DnaA family.</text>
</comment>
<evidence type="ECO:0000256" key="1">
    <source>
        <dbReference type="ARBA" id="ARBA00006583"/>
    </source>
</evidence>
<evidence type="ECO:0000256" key="7">
    <source>
        <dbReference type="ARBA" id="ARBA00023125"/>
    </source>
</evidence>
<dbReference type="SMART" id="SM00382">
    <property type="entry name" value="AAA"/>
    <property type="match status" value="1"/>
</dbReference>
<dbReference type="GO" id="GO:0003688">
    <property type="term" value="F:DNA replication origin binding"/>
    <property type="evidence" value="ECO:0007669"/>
    <property type="project" value="UniProtKB-UniRule"/>
</dbReference>
<dbReference type="AlphaFoldDB" id="A0A1F5I2D2"/>
<reference evidence="14 15" key="1">
    <citation type="journal article" date="2016" name="Nat. Commun.">
        <title>Thousands of microbial genomes shed light on interconnected biogeochemical processes in an aquifer system.</title>
        <authorList>
            <person name="Anantharaman K."/>
            <person name="Brown C.T."/>
            <person name="Hug L.A."/>
            <person name="Sharon I."/>
            <person name="Castelle C.J."/>
            <person name="Probst A.J."/>
            <person name="Thomas B.C."/>
            <person name="Singh A."/>
            <person name="Wilkins M.J."/>
            <person name="Karaoz U."/>
            <person name="Brodie E.L."/>
            <person name="Williams K.H."/>
            <person name="Hubbard S.S."/>
            <person name="Banfield J.F."/>
        </authorList>
    </citation>
    <scope>NUCLEOTIDE SEQUENCE [LARGE SCALE GENOMIC DNA]</scope>
</reference>
<dbReference type="InterPro" id="IPR027417">
    <property type="entry name" value="P-loop_NTPase"/>
</dbReference>
<evidence type="ECO:0000259" key="12">
    <source>
        <dbReference type="SMART" id="SM00382"/>
    </source>
</evidence>
<dbReference type="PANTHER" id="PTHR30050:SF2">
    <property type="entry name" value="CHROMOSOMAL REPLICATION INITIATOR PROTEIN DNAA"/>
    <property type="match status" value="1"/>
</dbReference>
<dbReference type="EMBL" id="MFBS01000010">
    <property type="protein sequence ID" value="OGE10500.1"/>
    <property type="molecule type" value="Genomic_DNA"/>
</dbReference>
<accession>A0A1F5I2D2</accession>
<comment type="subunit">
    <text evidence="8">Oligomerizes as a right-handed, spiral filament on DNA at oriC.</text>
</comment>
<feature type="binding site" evidence="8">
    <location>
        <position position="164"/>
    </location>
    <ligand>
        <name>ATP</name>
        <dbReference type="ChEBI" id="CHEBI:30616"/>
    </ligand>
</feature>
<comment type="function">
    <text evidence="8 10">Plays an essential role in the initiation and regulation of chromosomal replication. ATP-DnaA binds to the origin of replication (oriC) to initiate formation of the DNA replication initiation complex once per cell cycle. Binds the DnaA box (a 9 base pair repeat at the origin) and separates the double-stranded (ds)DNA. Forms a right-handed helical filament on oriC DNA; dsDNA binds to the exterior of the filament while single-stranded (ss)DNA is stabiized in the filament's interior. The ATP-DnaA-oriC complex binds and stabilizes one strand of the AT-rich DNA unwinding element (DUE), permitting loading of DNA polymerase. After initiation quickly degrades to an ADP-DnaA complex that is not apt for DNA replication. Binds acidic phospholipids.</text>
</comment>
<keyword evidence="6 8" id="KW-0446">Lipid-binding</keyword>
<dbReference type="Proteomes" id="UP000179227">
    <property type="component" value="Unassembled WGS sequence"/>
</dbReference>
<comment type="domain">
    <text evidence="8">Domain I is involved in oligomerization and binding regulators, domain II is flexibile and of varying length in different bacteria, domain III forms the AAA+ region, while domain IV binds dsDNA.</text>
</comment>
<keyword evidence="7 8" id="KW-0238">DNA-binding</keyword>
<dbReference type="Gene3D" id="1.10.1750.10">
    <property type="match status" value="1"/>
</dbReference>
<dbReference type="GO" id="GO:0005737">
    <property type="term" value="C:cytoplasm"/>
    <property type="evidence" value="ECO:0007669"/>
    <property type="project" value="UniProtKB-SubCell"/>
</dbReference>
<dbReference type="InterPro" id="IPR018312">
    <property type="entry name" value="Chromosome_initiator_DnaA_CS"/>
</dbReference>
<dbReference type="SMART" id="SM00760">
    <property type="entry name" value="Bac_DnaA_C"/>
    <property type="match status" value="1"/>
</dbReference>
<dbReference type="Gene3D" id="3.40.50.300">
    <property type="entry name" value="P-loop containing nucleotide triphosphate hydrolases"/>
    <property type="match status" value="1"/>
</dbReference>
<evidence type="ECO:0000313" key="14">
    <source>
        <dbReference type="EMBL" id="OGE10500.1"/>
    </source>
</evidence>
<dbReference type="HAMAP" id="MF_00377">
    <property type="entry name" value="DnaA_bact"/>
    <property type="match status" value="1"/>
</dbReference>
<proteinExistence type="inferred from homology"/>
<evidence type="ECO:0000256" key="4">
    <source>
        <dbReference type="ARBA" id="ARBA00022741"/>
    </source>
</evidence>
<sequence>MEQTGEKIWSSILGSVKSQLSASTFKTWFSGSYVTQFTKRENKNMLTVAVRNNFLKEQVETRYLPIIAKVKREKGFADVEITFAVDVKKTSKNGQTEPLFTGVAPGYFAGGKRPDALNPSYAFSNFVVGASNNIAYLSAKQVVEGLAQNYNPFLVFGPTGVGKTHLMQAIGNEIMGKYAGIKILYTTAEKFTNDYIESISLRSTATFRQRYRGVDLLLVDDVHFLAGKESTQDEFFYTFNELYMGGKQIVLASDRHPRELLRLQERLASRLVGGMTADIGYPDVEMKSAIIAQKCRDAGVVLDGKIVEFLANSGGGGIRELEGLVVATLAQIKLSGGSIDLEKVESLVKINNQTHKNSLTVGQISMAVCKHFRIEEERVRGDSRKAKVVLARQILMYLLRHELGLSLVSIGDFLGGRDHSTVIHSIDKIEKMIVNNSAIRDEILRIKTQAQK</sequence>
<dbReference type="PRINTS" id="PR00051">
    <property type="entry name" value="DNAA"/>
</dbReference>
<comment type="caution">
    <text evidence="8">Lacks conserved residue(s) required for the propagation of feature annotation.</text>
</comment>
<feature type="region of interest" description="Domain I, interacts with DnaA modulators" evidence="8">
    <location>
        <begin position="1"/>
        <end position="90"/>
    </location>
</feature>
<feature type="region of interest" description="Domain III, AAA+ region" evidence="8">
    <location>
        <begin position="116"/>
        <end position="332"/>
    </location>
</feature>
<evidence type="ECO:0000313" key="15">
    <source>
        <dbReference type="Proteomes" id="UP000179227"/>
    </source>
</evidence>
<evidence type="ECO:0000256" key="6">
    <source>
        <dbReference type="ARBA" id="ARBA00023121"/>
    </source>
</evidence>
<dbReference type="Gene3D" id="3.30.300.180">
    <property type="match status" value="1"/>
</dbReference>
<dbReference type="CDD" id="cd06571">
    <property type="entry name" value="Bac_DnaA_C"/>
    <property type="match status" value="1"/>
</dbReference>
<dbReference type="InterPro" id="IPR003593">
    <property type="entry name" value="AAA+_ATPase"/>
</dbReference>
<feature type="domain" description="Chromosomal replication initiator DnaA C-terminal" evidence="13">
    <location>
        <begin position="360"/>
        <end position="429"/>
    </location>
</feature>
<comment type="subcellular location">
    <subcellularLocation>
        <location evidence="8">Cytoplasm</location>
    </subcellularLocation>
</comment>
<dbReference type="Pfam" id="PF00308">
    <property type="entry name" value="Bac_DnaA"/>
    <property type="match status" value="1"/>
</dbReference>
<evidence type="ECO:0000256" key="5">
    <source>
        <dbReference type="ARBA" id="ARBA00022840"/>
    </source>
</evidence>
<comment type="caution">
    <text evidence="14">The sequence shown here is derived from an EMBL/GenBank/DDBJ whole genome shotgun (WGS) entry which is preliminary data.</text>
</comment>
<dbReference type="PROSITE" id="PS01008">
    <property type="entry name" value="DNAA"/>
    <property type="match status" value="1"/>
</dbReference>